<accession>A0A9P1IZY5</accession>
<feature type="compositionally biased region" description="Low complexity" evidence="1">
    <location>
        <begin position="211"/>
        <end position="234"/>
    </location>
</feature>
<feature type="compositionally biased region" description="Low complexity" evidence="1">
    <location>
        <begin position="1491"/>
        <end position="1503"/>
    </location>
</feature>
<feature type="compositionally biased region" description="Basic and acidic residues" evidence="1">
    <location>
        <begin position="537"/>
        <end position="548"/>
    </location>
</feature>
<feature type="region of interest" description="Disordered" evidence="1">
    <location>
        <begin position="1468"/>
        <end position="1503"/>
    </location>
</feature>
<feature type="region of interest" description="Disordered" evidence="1">
    <location>
        <begin position="950"/>
        <end position="971"/>
    </location>
</feature>
<feature type="compositionally biased region" description="Basic and acidic residues" evidence="1">
    <location>
        <begin position="1518"/>
        <end position="1528"/>
    </location>
</feature>
<dbReference type="InterPro" id="IPR019002">
    <property type="entry name" value="Ribosome_biogenesis_Nop16"/>
</dbReference>
<feature type="region of interest" description="Disordered" evidence="1">
    <location>
        <begin position="683"/>
        <end position="816"/>
    </location>
</feature>
<dbReference type="Pfam" id="PF09420">
    <property type="entry name" value="Nop16"/>
    <property type="match status" value="1"/>
</dbReference>
<feature type="compositionally biased region" description="Basic residues" evidence="1">
    <location>
        <begin position="795"/>
        <end position="805"/>
    </location>
</feature>
<name>A0A9P1IZY5_9PELO</name>
<feature type="compositionally biased region" description="Basic and acidic residues" evidence="1">
    <location>
        <begin position="683"/>
        <end position="696"/>
    </location>
</feature>
<feature type="region of interest" description="Disordered" evidence="1">
    <location>
        <begin position="880"/>
        <end position="912"/>
    </location>
</feature>
<evidence type="ECO:0000256" key="1">
    <source>
        <dbReference type="SAM" id="MobiDB-lite"/>
    </source>
</evidence>
<feature type="compositionally biased region" description="Basic and acidic residues" evidence="1">
    <location>
        <begin position="616"/>
        <end position="630"/>
    </location>
</feature>
<feature type="region of interest" description="Disordered" evidence="1">
    <location>
        <begin position="405"/>
        <end position="667"/>
    </location>
</feature>
<keyword evidence="3" id="KW-1185">Reference proteome</keyword>
<dbReference type="Proteomes" id="UP001152747">
    <property type="component" value="Unassembled WGS sequence"/>
</dbReference>
<protein>
    <recommendedName>
        <fullName evidence="4">Nucleolar protein 16</fullName>
    </recommendedName>
</protein>
<proteinExistence type="predicted"/>
<feature type="region of interest" description="Disordered" evidence="1">
    <location>
        <begin position="1287"/>
        <end position="1326"/>
    </location>
</feature>
<dbReference type="InterPro" id="IPR006836">
    <property type="entry name" value="DUF612"/>
</dbReference>
<reference evidence="2" key="1">
    <citation type="submission" date="2022-11" db="EMBL/GenBank/DDBJ databases">
        <authorList>
            <person name="Kikuchi T."/>
        </authorList>
    </citation>
    <scope>NUCLEOTIDE SEQUENCE</scope>
    <source>
        <strain evidence="2">PS1010</strain>
    </source>
</reference>
<evidence type="ECO:0000313" key="2">
    <source>
        <dbReference type="EMBL" id="CAI5455526.1"/>
    </source>
</evidence>
<dbReference type="EMBL" id="CANHGI010000006">
    <property type="protein sequence ID" value="CAI5455526.1"/>
    <property type="molecule type" value="Genomic_DNA"/>
</dbReference>
<feature type="region of interest" description="Disordered" evidence="1">
    <location>
        <begin position="65"/>
        <end position="326"/>
    </location>
</feature>
<dbReference type="PANTHER" id="PTHR42264">
    <property type="entry name" value="EPHRIN_REC_LIKE DOMAIN-CONTAINING PROTEIN"/>
    <property type="match status" value="1"/>
</dbReference>
<comment type="caution">
    <text evidence="2">The sequence shown here is derived from an EMBL/GenBank/DDBJ whole genome shotgun (WGS) entry which is preliminary data.</text>
</comment>
<sequence>MRSRLSVRRPHIRTQVTNRRKNLGRAARSQYNQFRQWLQTAVLPDPVSEKRALIFAALALPETETVQVSKSSKKSDKKKSKKDNAKQEEAVRIAEQKKAAEREARRVEAEAKKRAAEEEEHRRWKAEQEKIEIENAKKEEEVKQLKAQQKKANKSKKSAQPAVEEEVIVKKVEQPQPNQLKKTRRNPTRKTRRTANLKKSAPAPVEEPKQVEPAPEPVVVEEVAQVAEPVAEKVSPVLNETQKSSKKDKKKSESEAQSSTKPTADDLGFLDFVTPKNEEPETQIVVETAQTAPGNKNKNKKNKKNSESDKTSGIPPVEQLGDPNFKSEFITDDHVVVNLEPIPLPKTIDVGLLEEPLSNNEPAGKKNKKNKKNSESESQSSTKPIADDLGFLDFVTPKKDVEEIIEAPKIETPVESAPTPAASKKNKKNKKNSESENVTSPISAKPTADNLDFLDFVTPKKETSEEPLQKAEPVQPPKLEDVDIQELVGKSAPEESADNKKSKKNKKNKKNSESESSPVITSEKPTAENLDFLDFVTPKKETSEEPLQKAEPVQPPKLEDVDIQELVGKSAPEESADNKKSKKNKKNKKNSESENTPSPTSANPTAENLDFLDFVTPKKETVEEVVEAPKIETPVESAPTPAASKKNKKNKKNSESETAPIVVSEKPIADDLGFLDFVTAKKEKSVEAEIPAKSEQQEAPASGKKNKKNKKSSESESSPVPAVETSAPVSSKKNKKNSESDKTAGIPPVEQLGDPNFKSELISEDHVVENLEPIKPPTSINARDVLARPHETHSKKNKKNKHKKHADNSVSPQQTEEDLAFLEFLAAGDKKAAESSNAFPSTEEEKEFVKNVQKQMENTYQFAEPVQPPKVDNIDIQELIGSKPKKSQNKKKNAEAEVPLNTQYWTKPADDDLDLEEYSNQNKKTKVSQKPTADTMDFLDFVTAKPEKVVEAAPEPVQEQPKPASNKPTADTMDFLDFVTAKPEKVEEEPVVAAPTHVEPTQEDLVVDDEQLGWEMVEPSDDEIETNYVIVDSHENSSGDEHEEETQVLDISEQVLENSQVEEVSQVLDRGSEISAKLDDSEVFEEVDIDLGTSDVVSFDKTEEPLLEQVSEIFESTEENSIETTPGLAFDSSEDCESVIECSAASETVTTKDTENISEITPEASVFVAESVLEDVANIPTDSQKAEEASDTIISNIQNTPEIIEESESVMDSEDTTNSDLIGASVSENNFFETAPISEEPRVTEESIPVDSAIIEESVSISIIEQVPETSVVSEFDSTFEEVSKHVQESSDIFEESAPESSPESLFETSTTSEPITESSGDSESILESEVSIDSHNFMEFESIQGIPMNTGIIPEITLEPPTPIDSALLDDESQSSDDFYVGTSEISIETETFVNPDSDSETSTIIENPKRKCSYSNGSIHAEVSPRSAAPPLTIESQFDVVGNVVESVVESVDNLIGILGAAKKNEAPTAAGNKKNKNKKNKNKKNSESEAAPAVAEAQTTQEVVEEVFEKKIVAPSTEEKKETTSKNKKNKKKGSGNSESKEVVIPAAETTTEGTFVEIPSNEPIVNGTGSPSSDKENATANQTVISDTTNEASVGATGGNSKKNKKNKNKKNKNSNSISLQEDDYDNLADAEVQAITGGSDSPPLQVHEVTSTLNGGVEQTTTTIQVTQALGDSKVSPTQFQKNVESLVQATLAKQEFVKIDPTVKLQIDAQLIRLAEKKAPAVVMEHKNYIKPLPLELHISRPSTPSRDRLYKLLPKDILFCAGLIDTYGEDYAAMVNDSRNVFKENSRALQRKIRIFKDSPHFQTYLRAKEENRPLEDVIANEAIAH</sequence>
<feature type="compositionally biased region" description="Basic residues" evidence="1">
    <location>
        <begin position="1476"/>
        <end position="1486"/>
    </location>
</feature>
<feature type="compositionally biased region" description="Polar residues" evidence="1">
    <location>
        <begin position="1571"/>
        <end position="1596"/>
    </location>
</feature>
<gene>
    <name evidence="2" type="ORF">CAMP_LOCUS18163</name>
</gene>
<feature type="compositionally biased region" description="Basic and acidic residues" evidence="1">
    <location>
        <begin position="82"/>
        <end position="144"/>
    </location>
</feature>
<feature type="compositionally biased region" description="Basic residues" evidence="1">
    <location>
        <begin position="1606"/>
        <end position="1617"/>
    </location>
</feature>
<evidence type="ECO:0000313" key="3">
    <source>
        <dbReference type="Proteomes" id="UP001152747"/>
    </source>
</evidence>
<dbReference type="OrthoDB" id="285729at2759"/>
<feature type="region of interest" description="Disordered" evidence="1">
    <location>
        <begin position="1518"/>
        <end position="1627"/>
    </location>
</feature>
<feature type="compositionally biased region" description="Basic residues" evidence="1">
    <location>
        <begin position="148"/>
        <end position="157"/>
    </location>
</feature>
<organism evidence="2 3">
    <name type="scientific">Caenorhabditis angaria</name>
    <dbReference type="NCBI Taxonomy" id="860376"/>
    <lineage>
        <taxon>Eukaryota</taxon>
        <taxon>Metazoa</taxon>
        <taxon>Ecdysozoa</taxon>
        <taxon>Nematoda</taxon>
        <taxon>Chromadorea</taxon>
        <taxon>Rhabditida</taxon>
        <taxon>Rhabditina</taxon>
        <taxon>Rhabditomorpha</taxon>
        <taxon>Rhabditoidea</taxon>
        <taxon>Rhabditidae</taxon>
        <taxon>Peloderinae</taxon>
        <taxon>Caenorhabditis</taxon>
    </lineage>
</organism>
<feature type="compositionally biased region" description="Polar residues" evidence="1">
    <location>
        <begin position="596"/>
        <end position="606"/>
    </location>
</feature>
<feature type="compositionally biased region" description="Basic residues" evidence="1">
    <location>
        <begin position="71"/>
        <end position="81"/>
    </location>
</feature>
<feature type="compositionally biased region" description="Low complexity" evidence="1">
    <location>
        <begin position="1299"/>
        <end position="1320"/>
    </location>
</feature>
<dbReference type="Pfam" id="PF04747">
    <property type="entry name" value="DUF612"/>
    <property type="match status" value="5"/>
</dbReference>
<feature type="compositionally biased region" description="Basic residues" evidence="1">
    <location>
        <begin position="181"/>
        <end position="196"/>
    </location>
</feature>
<feature type="compositionally biased region" description="Basic and acidic residues" evidence="1">
    <location>
        <begin position="785"/>
        <end position="794"/>
    </location>
</feature>
<feature type="region of interest" description="Disordered" evidence="1">
    <location>
        <begin position="353"/>
        <end position="391"/>
    </location>
</feature>
<evidence type="ECO:0008006" key="4">
    <source>
        <dbReference type="Google" id="ProtNLM"/>
    </source>
</evidence>
<feature type="region of interest" description="Disordered" evidence="1">
    <location>
        <begin position="984"/>
        <end position="1006"/>
    </location>
</feature>
<feature type="compositionally biased region" description="Basic and acidic residues" evidence="1">
    <location>
        <begin position="458"/>
        <end position="469"/>
    </location>
</feature>